<reference evidence="2 3" key="1">
    <citation type="journal article" date="2016" name="Front. Microbiol.">
        <title>Genomic Resource of Rice Seed Associated Bacteria.</title>
        <authorList>
            <person name="Midha S."/>
            <person name="Bansal K."/>
            <person name="Sharma S."/>
            <person name="Kumar N."/>
            <person name="Patil P.P."/>
            <person name="Chaudhry V."/>
            <person name="Patil P.B."/>
        </authorList>
    </citation>
    <scope>NUCLEOTIDE SEQUENCE [LARGE SCALE GENOMIC DNA]</scope>
    <source>
        <strain evidence="2 3">NS319</strain>
    </source>
</reference>
<dbReference type="Pfam" id="PF13785">
    <property type="entry name" value="DUF4178"/>
    <property type="match status" value="1"/>
</dbReference>
<dbReference type="PATRIC" id="fig|33051.3.peg.980"/>
<name>A0A147HSA1_9SPHN</name>
<proteinExistence type="predicted"/>
<organism evidence="2 3">
    <name type="scientific">Sphingomonas sanguinis</name>
    <dbReference type="NCBI Taxonomy" id="33051"/>
    <lineage>
        <taxon>Bacteria</taxon>
        <taxon>Pseudomonadati</taxon>
        <taxon>Pseudomonadota</taxon>
        <taxon>Alphaproteobacteria</taxon>
        <taxon>Sphingomonadales</taxon>
        <taxon>Sphingomonadaceae</taxon>
        <taxon>Sphingomonas</taxon>
    </lineage>
</organism>
<evidence type="ECO:0000313" key="3">
    <source>
        <dbReference type="Proteomes" id="UP000072867"/>
    </source>
</evidence>
<dbReference type="EMBL" id="LDTD01000154">
    <property type="protein sequence ID" value="KTT67711.1"/>
    <property type="molecule type" value="Genomic_DNA"/>
</dbReference>
<protein>
    <recommendedName>
        <fullName evidence="1">DUF4178 domain-containing protein</fullName>
    </recommendedName>
</protein>
<evidence type="ECO:0000259" key="1">
    <source>
        <dbReference type="Pfam" id="PF13785"/>
    </source>
</evidence>
<evidence type="ECO:0000313" key="2">
    <source>
        <dbReference type="EMBL" id="KTT67711.1"/>
    </source>
</evidence>
<comment type="caution">
    <text evidence="2">The sequence shown here is derived from an EMBL/GenBank/DDBJ whole genome shotgun (WGS) entry which is preliminary data.</text>
</comment>
<dbReference type="InterPro" id="IPR025235">
    <property type="entry name" value="DUF4178"/>
</dbReference>
<accession>A0A147HSA1</accession>
<dbReference type="Proteomes" id="UP000072867">
    <property type="component" value="Unassembled WGS sequence"/>
</dbReference>
<dbReference type="STRING" id="33051.SB4_11090"/>
<sequence length="222" mass="24155">MTETACPQCGAPVAFRSSLPTRVCDYCRSLLVRDGDDLRRVGQVAAVPEDVSPLQLGVRGRFDGHGFELVGRVRWRWTDGAWNEWYAAVDDGRFWWLGEATGRYMLLAPASGDAEQNATYRRIASGREPEVGEQSRIGSTQYSVVDVRYVECVASEGELPTSTPSGSKALSVDLAASDGRCATIQRDGSGTSLYSGRYVTLAEIAATGLRRFDGWPMPGYAA</sequence>
<gene>
    <name evidence="2" type="ORF">NS319_17065</name>
</gene>
<feature type="domain" description="DUF4178" evidence="1">
    <location>
        <begin position="55"/>
        <end position="199"/>
    </location>
</feature>
<dbReference type="AlphaFoldDB" id="A0A147HSA1"/>
<dbReference type="RefSeq" id="WP_058734675.1">
    <property type="nucleotide sequence ID" value="NZ_LDTD01000154.1"/>
</dbReference>